<evidence type="ECO:0000256" key="4">
    <source>
        <dbReference type="ARBA" id="ARBA00022692"/>
    </source>
</evidence>
<dbReference type="AlphaFoldDB" id="A0A9D4TGA3"/>
<evidence type="ECO:0000256" key="5">
    <source>
        <dbReference type="ARBA" id="ARBA00022989"/>
    </source>
</evidence>
<feature type="transmembrane region" description="Helical" evidence="9">
    <location>
        <begin position="272"/>
        <end position="305"/>
    </location>
</feature>
<feature type="compositionally biased region" description="Low complexity" evidence="8">
    <location>
        <begin position="375"/>
        <end position="391"/>
    </location>
</feature>
<evidence type="ECO:0000256" key="7">
    <source>
        <dbReference type="ARBA" id="ARBA00023136"/>
    </source>
</evidence>
<dbReference type="GO" id="GO:0005254">
    <property type="term" value="F:chloride channel activity"/>
    <property type="evidence" value="ECO:0007669"/>
    <property type="project" value="InterPro"/>
</dbReference>
<comment type="caution">
    <text evidence="10">The sequence shown here is derived from an EMBL/GenBank/DDBJ whole genome shotgun (WGS) entry which is preliminary data.</text>
</comment>
<reference evidence="10" key="1">
    <citation type="journal article" date="2019" name="Plant J.">
        <title>Chlorella vulgaris genome assembly and annotation reveals the molecular basis for metabolic acclimation to high light conditions.</title>
        <authorList>
            <person name="Cecchin M."/>
            <person name="Marcolungo L."/>
            <person name="Rossato M."/>
            <person name="Girolomoni L."/>
            <person name="Cosentino E."/>
            <person name="Cuine S."/>
            <person name="Li-Beisson Y."/>
            <person name="Delledonne M."/>
            <person name="Ballottari M."/>
        </authorList>
    </citation>
    <scope>NUCLEOTIDE SEQUENCE</scope>
    <source>
        <strain evidence="10">211/11P</strain>
    </source>
</reference>
<dbReference type="OrthoDB" id="506538at2759"/>
<keyword evidence="4 9" id="KW-0812">Transmembrane</keyword>
<evidence type="ECO:0000313" key="11">
    <source>
        <dbReference type="Proteomes" id="UP001055712"/>
    </source>
</evidence>
<protein>
    <submittedName>
        <fullName evidence="10">Uncharacterized protein</fullName>
    </submittedName>
</protein>
<evidence type="ECO:0000256" key="9">
    <source>
        <dbReference type="SAM" id="Phobius"/>
    </source>
</evidence>
<feature type="compositionally biased region" description="Polar residues" evidence="8">
    <location>
        <begin position="392"/>
        <end position="402"/>
    </location>
</feature>
<evidence type="ECO:0000256" key="2">
    <source>
        <dbReference type="ARBA" id="ARBA00022448"/>
    </source>
</evidence>
<keyword evidence="7 9" id="KW-0472">Membrane</keyword>
<keyword evidence="11" id="KW-1185">Reference proteome</keyword>
<evidence type="ECO:0000256" key="1">
    <source>
        <dbReference type="ARBA" id="ARBA00004651"/>
    </source>
</evidence>
<dbReference type="EMBL" id="SIDB01000012">
    <property type="protein sequence ID" value="KAI3424864.1"/>
    <property type="molecule type" value="Genomic_DNA"/>
</dbReference>
<accession>A0A9D4TGA3</accession>
<comment type="subcellular location">
    <subcellularLocation>
        <location evidence="1">Cell membrane</location>
        <topology evidence="1">Multi-pass membrane protein</topology>
    </subcellularLocation>
</comment>
<keyword evidence="6" id="KW-0406">Ion transport</keyword>
<dbReference type="PANTHER" id="PTHR33281">
    <property type="entry name" value="UPF0187 PROTEIN YNEE"/>
    <property type="match status" value="1"/>
</dbReference>
<dbReference type="PANTHER" id="PTHR33281:SF19">
    <property type="entry name" value="VOLTAGE-DEPENDENT ANION CHANNEL-FORMING PROTEIN YNEE"/>
    <property type="match status" value="1"/>
</dbReference>
<feature type="region of interest" description="Disordered" evidence="8">
    <location>
        <begin position="363"/>
        <end position="404"/>
    </location>
</feature>
<dbReference type="InterPro" id="IPR044669">
    <property type="entry name" value="YneE/VCCN1/2-like"/>
</dbReference>
<keyword evidence="5 9" id="KW-1133">Transmembrane helix</keyword>
<dbReference type="Pfam" id="PF25539">
    <property type="entry name" value="Bestrophin_2"/>
    <property type="match status" value="1"/>
</dbReference>
<keyword evidence="2" id="KW-0813">Transport</keyword>
<sequence length="428" mass="48891">MAGMEVELDEQQPHDTWHKVVTDWSACCRETWLCEELNLFRDEPFSPGEWERHASWWRHCPEPIICVRVFRMLSIVEAWALLVSTAVALYATLLQPKPGWPEAVSGDYIIVFQLTSFAVSLLLVFRTNTAYSRWWEARQAFGRWLNCVRNAQRMLLSWAPPDEAHIVHEFARWNAALTTAACAYLRREDAYWQHAEDLLQPGELLWLTRCDNPPVKVTMVMSGLLKRTSLAVWERAEIERQISDFDIALGALERISRQAIPKAYTRHTSRFIICYLTFLPFALWSYLGWVLLPTMVILAFLLLGIENIGIQIENPVRVLPLSSFCVGLKTAVLSLVRYQPDVQRAIDIGLAAAAAQQQDSLLQKLSGQPPPSPMSPRRQQTEMQQHQVQHQGSNGHMEQGQQRPAGIRPVATRMHGVQPMPAMSRTQC</sequence>
<proteinExistence type="predicted"/>
<keyword evidence="3" id="KW-1003">Cell membrane</keyword>
<organism evidence="10 11">
    <name type="scientific">Chlorella vulgaris</name>
    <name type="common">Green alga</name>
    <dbReference type="NCBI Taxonomy" id="3077"/>
    <lineage>
        <taxon>Eukaryota</taxon>
        <taxon>Viridiplantae</taxon>
        <taxon>Chlorophyta</taxon>
        <taxon>core chlorophytes</taxon>
        <taxon>Trebouxiophyceae</taxon>
        <taxon>Chlorellales</taxon>
        <taxon>Chlorellaceae</taxon>
        <taxon>Chlorella clade</taxon>
        <taxon>Chlorella</taxon>
    </lineage>
</organism>
<name>A0A9D4TGA3_CHLVU</name>
<evidence type="ECO:0000256" key="8">
    <source>
        <dbReference type="SAM" id="MobiDB-lite"/>
    </source>
</evidence>
<feature type="transmembrane region" description="Helical" evidence="9">
    <location>
        <begin position="108"/>
        <end position="125"/>
    </location>
</feature>
<dbReference type="Proteomes" id="UP001055712">
    <property type="component" value="Unassembled WGS sequence"/>
</dbReference>
<evidence type="ECO:0000256" key="3">
    <source>
        <dbReference type="ARBA" id="ARBA00022475"/>
    </source>
</evidence>
<evidence type="ECO:0000256" key="6">
    <source>
        <dbReference type="ARBA" id="ARBA00023065"/>
    </source>
</evidence>
<dbReference type="GO" id="GO:0005886">
    <property type="term" value="C:plasma membrane"/>
    <property type="evidence" value="ECO:0007669"/>
    <property type="project" value="UniProtKB-SubCell"/>
</dbReference>
<feature type="transmembrane region" description="Helical" evidence="9">
    <location>
        <begin position="78"/>
        <end position="96"/>
    </location>
</feature>
<gene>
    <name evidence="10" type="ORF">D9Q98_008248</name>
</gene>
<reference evidence="10" key="2">
    <citation type="submission" date="2020-11" db="EMBL/GenBank/DDBJ databases">
        <authorList>
            <person name="Cecchin M."/>
            <person name="Marcolungo L."/>
            <person name="Rossato M."/>
            <person name="Girolomoni L."/>
            <person name="Cosentino E."/>
            <person name="Cuine S."/>
            <person name="Li-Beisson Y."/>
            <person name="Delledonne M."/>
            <person name="Ballottari M."/>
        </authorList>
    </citation>
    <scope>NUCLEOTIDE SEQUENCE</scope>
    <source>
        <strain evidence="10">211/11P</strain>
        <tissue evidence="10">Whole cell</tissue>
    </source>
</reference>
<evidence type="ECO:0000313" key="10">
    <source>
        <dbReference type="EMBL" id="KAI3424864.1"/>
    </source>
</evidence>